<accession>Q0A4X9</accession>
<name>Q0A4X9_ALKEH</name>
<dbReference type="AlphaFoldDB" id="Q0A4X9"/>
<dbReference type="KEGG" id="aeh:Mlg_2768"/>
<evidence type="ECO:0008006" key="3">
    <source>
        <dbReference type="Google" id="ProtNLM"/>
    </source>
</evidence>
<dbReference type="Pfam" id="PF09523">
    <property type="entry name" value="DUF2390"/>
    <property type="match status" value="1"/>
</dbReference>
<dbReference type="HOGENOM" id="CLU_119976_0_0_6"/>
<dbReference type="NCBIfam" id="TIGR02444">
    <property type="entry name" value="TIGR02444 family protein"/>
    <property type="match status" value="1"/>
</dbReference>
<dbReference type="InterPro" id="IPR012659">
    <property type="entry name" value="CHP02444"/>
</dbReference>
<gene>
    <name evidence="1" type="ordered locus">Mlg_2768</name>
</gene>
<evidence type="ECO:0000313" key="2">
    <source>
        <dbReference type="Proteomes" id="UP000001962"/>
    </source>
</evidence>
<dbReference type="RefSeq" id="WP_011630501.1">
    <property type="nucleotide sequence ID" value="NC_008340.1"/>
</dbReference>
<proteinExistence type="predicted"/>
<keyword evidence="2" id="KW-1185">Reference proteome</keyword>
<protein>
    <recommendedName>
        <fullName evidence="3">TIGR02444 family protein</fullName>
    </recommendedName>
</protein>
<dbReference type="EMBL" id="CP000453">
    <property type="protein sequence ID" value="ABI58108.1"/>
    <property type="molecule type" value="Genomic_DNA"/>
</dbReference>
<dbReference type="Proteomes" id="UP000001962">
    <property type="component" value="Chromosome"/>
</dbReference>
<sequence>MSQADDLWDFSVRFYRLPGVEPACLRLQARYGLSVSLLLAALWFGREGWGRLGATEMEAAIRRAQEWDREVIEPLRALRRHLKKHPPRGLEESAEALRRDLLGRELEAERIEQRLFLADFPQGMPVAEQRWRDAVVNACLVVRRKCPKLDEPARRTLCEIFAEAFPEVAEAEIVRQMRLVWPDNGVLER</sequence>
<dbReference type="OrthoDB" id="5795846at2"/>
<reference evidence="2" key="1">
    <citation type="submission" date="2006-08" db="EMBL/GenBank/DDBJ databases">
        <title>Complete sequence of Alkalilimnicola ehrilichei MLHE-1.</title>
        <authorList>
            <person name="Copeland A."/>
            <person name="Lucas S."/>
            <person name="Lapidus A."/>
            <person name="Barry K."/>
            <person name="Detter J.C."/>
            <person name="Glavina del Rio T."/>
            <person name="Hammon N."/>
            <person name="Israni S."/>
            <person name="Dalin E."/>
            <person name="Tice H."/>
            <person name="Pitluck S."/>
            <person name="Sims D."/>
            <person name="Brettin T."/>
            <person name="Bruce D."/>
            <person name="Han C."/>
            <person name="Tapia R."/>
            <person name="Gilna P."/>
            <person name="Schmutz J."/>
            <person name="Larimer F."/>
            <person name="Land M."/>
            <person name="Hauser L."/>
            <person name="Kyrpides N."/>
            <person name="Mikhailova N."/>
            <person name="Oremland R.S."/>
            <person name="Hoeft S.E."/>
            <person name="Switzer-Blum J."/>
            <person name="Kulp T."/>
            <person name="King G."/>
            <person name="Tabita R."/>
            <person name="Witte B."/>
            <person name="Santini J.M."/>
            <person name="Basu P."/>
            <person name="Hollibaugh J.T."/>
            <person name="Xie G."/>
            <person name="Stolz J.F."/>
            <person name="Richardson P."/>
        </authorList>
    </citation>
    <scope>NUCLEOTIDE SEQUENCE [LARGE SCALE GENOMIC DNA]</scope>
    <source>
        <strain evidence="2">ATCC BAA-1101 / DSM 17681 / MLHE-1</strain>
    </source>
</reference>
<organism evidence="1 2">
    <name type="scientific">Alkalilimnicola ehrlichii (strain ATCC BAA-1101 / DSM 17681 / MLHE-1)</name>
    <dbReference type="NCBI Taxonomy" id="187272"/>
    <lineage>
        <taxon>Bacteria</taxon>
        <taxon>Pseudomonadati</taxon>
        <taxon>Pseudomonadota</taxon>
        <taxon>Gammaproteobacteria</taxon>
        <taxon>Chromatiales</taxon>
        <taxon>Ectothiorhodospiraceae</taxon>
        <taxon>Alkalilimnicola</taxon>
    </lineage>
</organism>
<dbReference type="eggNOG" id="COG5589">
    <property type="taxonomic scope" value="Bacteria"/>
</dbReference>
<evidence type="ECO:0000313" key="1">
    <source>
        <dbReference type="EMBL" id="ABI58108.1"/>
    </source>
</evidence>